<organism evidence="11 12">
    <name type="scientific">Mitosporidium daphniae</name>
    <dbReference type="NCBI Taxonomy" id="1485682"/>
    <lineage>
        <taxon>Eukaryota</taxon>
        <taxon>Fungi</taxon>
        <taxon>Fungi incertae sedis</taxon>
        <taxon>Microsporidia</taxon>
        <taxon>Mitosporidium</taxon>
    </lineage>
</organism>
<keyword evidence="4" id="KW-0812">Transmembrane</keyword>
<evidence type="ECO:0000256" key="9">
    <source>
        <dbReference type="ARBA" id="ARBA00023136"/>
    </source>
</evidence>
<evidence type="ECO:0000256" key="4">
    <source>
        <dbReference type="ARBA" id="ARBA00022692"/>
    </source>
</evidence>
<dbReference type="GO" id="GO:1990456">
    <property type="term" value="P:mitochondrion-endoplasmic reticulum membrane tethering"/>
    <property type="evidence" value="ECO:0007669"/>
    <property type="project" value="TreeGrafter"/>
</dbReference>
<evidence type="ECO:0000256" key="1">
    <source>
        <dbReference type="ARBA" id="ARBA00004370"/>
    </source>
</evidence>
<dbReference type="InterPro" id="IPR027536">
    <property type="entry name" value="MDM34"/>
</dbReference>
<dbReference type="EMBL" id="JMKJ01000377">
    <property type="protein sequence ID" value="KGG51141.1"/>
    <property type="molecule type" value="Genomic_DNA"/>
</dbReference>
<dbReference type="AlphaFoldDB" id="A0A098VTT7"/>
<evidence type="ECO:0000313" key="12">
    <source>
        <dbReference type="Proteomes" id="UP000029725"/>
    </source>
</evidence>
<proteinExistence type="predicted"/>
<keyword evidence="2" id="KW-0813">Transport</keyword>
<dbReference type="PANTHER" id="PTHR28185:SF1">
    <property type="entry name" value="MITOCHONDRIAL DISTRIBUTION AND MORPHOLOGY PROTEIN 34"/>
    <property type="match status" value="1"/>
</dbReference>
<dbReference type="GeneID" id="25259970"/>
<keyword evidence="12" id="KW-1185">Reference proteome</keyword>
<dbReference type="OrthoDB" id="17927at2759"/>
<gene>
    <name evidence="11" type="ORF">DI09_43p160</name>
</gene>
<sequence>MLSAGDKGSVFWPGEVSILEIAELSMHRARILARISYASDGYIVINTHVQANPLCGTRGASYEDWMSSVKMDTPPQPILAADKSLVVPMVIRITDLHVDGIIWLCWTDQSPHFSLAFVSDPLVNVSVSSSFDCMAKVKQSLQEEIEQEIRKALLKTIPEAARSYR</sequence>
<evidence type="ECO:0000256" key="6">
    <source>
        <dbReference type="ARBA" id="ARBA00023055"/>
    </source>
</evidence>
<accession>A0A098VTT7</accession>
<dbReference type="Proteomes" id="UP000029725">
    <property type="component" value="Unassembled WGS sequence"/>
</dbReference>
<evidence type="ECO:0000256" key="5">
    <source>
        <dbReference type="ARBA" id="ARBA00022787"/>
    </source>
</evidence>
<dbReference type="GO" id="GO:0015914">
    <property type="term" value="P:phospholipid transport"/>
    <property type="evidence" value="ECO:0007669"/>
    <property type="project" value="TreeGrafter"/>
</dbReference>
<keyword evidence="5" id="KW-1000">Mitochondrion outer membrane</keyword>
<dbReference type="GO" id="GO:0008289">
    <property type="term" value="F:lipid binding"/>
    <property type="evidence" value="ECO:0007669"/>
    <property type="project" value="UniProtKB-KW"/>
</dbReference>
<evidence type="ECO:0000313" key="11">
    <source>
        <dbReference type="EMBL" id="KGG51141.1"/>
    </source>
</evidence>
<dbReference type="PANTHER" id="PTHR28185">
    <property type="entry name" value="MITOCHONDRIAL DISTRIBUTION AND MORPHOLOGY PROTEIN 34"/>
    <property type="match status" value="1"/>
</dbReference>
<keyword evidence="6" id="KW-0445">Lipid transport</keyword>
<evidence type="ECO:0000259" key="10">
    <source>
        <dbReference type="PROSITE" id="PS51847"/>
    </source>
</evidence>
<reference evidence="11 12" key="1">
    <citation type="submission" date="2014-04" db="EMBL/GenBank/DDBJ databases">
        <title>A new species of microsporidia sheds light on the evolution of extreme parasitism.</title>
        <authorList>
            <person name="Haag K.L."/>
            <person name="James T.Y."/>
            <person name="Larsson R."/>
            <person name="Schaer T.M."/>
            <person name="Refardt D."/>
            <person name="Pombert J.-F."/>
            <person name="Ebert D."/>
        </authorList>
    </citation>
    <scope>NUCLEOTIDE SEQUENCE [LARGE SCALE GENOMIC DNA]</scope>
    <source>
        <strain evidence="11 12">UGP3</strain>
        <tissue evidence="11">Spores</tissue>
    </source>
</reference>
<evidence type="ECO:0000256" key="7">
    <source>
        <dbReference type="ARBA" id="ARBA00023121"/>
    </source>
</evidence>
<keyword evidence="8" id="KW-0496">Mitochondrion</keyword>
<dbReference type="Pfam" id="PF26545">
    <property type="entry name" value="Mdm34_N"/>
    <property type="match status" value="1"/>
</dbReference>
<evidence type="ECO:0000256" key="3">
    <source>
        <dbReference type="ARBA" id="ARBA00022452"/>
    </source>
</evidence>
<dbReference type="GO" id="GO:0007005">
    <property type="term" value="P:mitochondrion organization"/>
    <property type="evidence" value="ECO:0007669"/>
    <property type="project" value="InterPro"/>
</dbReference>
<keyword evidence="3" id="KW-1134">Transmembrane beta strand</keyword>
<evidence type="ECO:0000256" key="8">
    <source>
        <dbReference type="ARBA" id="ARBA00023128"/>
    </source>
</evidence>
<keyword evidence="7" id="KW-0446">Lipid-binding</keyword>
<protein>
    <submittedName>
        <fullName evidence="11">Mitochondrial distribution and morphology protein 34</fullName>
    </submittedName>
</protein>
<evidence type="ECO:0000256" key="2">
    <source>
        <dbReference type="ARBA" id="ARBA00022448"/>
    </source>
</evidence>
<keyword evidence="9" id="KW-0472">Membrane</keyword>
<dbReference type="RefSeq" id="XP_013237568.1">
    <property type="nucleotide sequence ID" value="XM_013382114.1"/>
</dbReference>
<comment type="caution">
    <text evidence="11">The sequence shown here is derived from an EMBL/GenBank/DDBJ whole genome shotgun (WGS) entry which is preliminary data.</text>
</comment>
<dbReference type="HOGENOM" id="CLU_1611184_0_0_1"/>
<dbReference type="PROSITE" id="PS51847">
    <property type="entry name" value="SMP"/>
    <property type="match status" value="1"/>
</dbReference>
<feature type="domain" description="SMP-LTD" evidence="10">
    <location>
        <begin position="1"/>
        <end position="165"/>
    </location>
</feature>
<dbReference type="GO" id="GO:0032865">
    <property type="term" value="C:ERMES complex"/>
    <property type="evidence" value="ECO:0007669"/>
    <property type="project" value="InterPro"/>
</dbReference>
<comment type="subcellular location">
    <subcellularLocation>
        <location evidence="1">Membrane</location>
    </subcellularLocation>
</comment>
<dbReference type="InterPro" id="IPR058825">
    <property type="entry name" value="MDM34_N"/>
</dbReference>
<name>A0A098VTT7_9MICR</name>
<dbReference type="InterPro" id="IPR031468">
    <property type="entry name" value="SMP_LBD"/>
</dbReference>
<dbReference type="VEuPathDB" id="MicrosporidiaDB:DI09_43p160"/>